<comment type="caution">
    <text evidence="1">The sequence shown here is derived from an EMBL/GenBank/DDBJ whole genome shotgun (WGS) entry which is preliminary data.</text>
</comment>
<gene>
    <name evidence="1" type="ORF">Godav_004899</name>
</gene>
<evidence type="ECO:0000313" key="1">
    <source>
        <dbReference type="EMBL" id="MBA0627379.1"/>
    </source>
</evidence>
<dbReference type="EMBL" id="JABFAC010000010">
    <property type="protein sequence ID" value="MBA0627379.1"/>
    <property type="molecule type" value="Genomic_DNA"/>
</dbReference>
<dbReference type="AlphaFoldDB" id="A0A7J8SMS3"/>
<sequence>MGVSIRPEAMAWPWICLSWSMDLLDS</sequence>
<reference evidence="1 2" key="1">
    <citation type="journal article" date="2019" name="Genome Biol. Evol.">
        <title>Insights into the evolution of the New World diploid cottons (Gossypium, subgenus Houzingenia) based on genome sequencing.</title>
        <authorList>
            <person name="Grover C.E."/>
            <person name="Arick M.A. 2nd"/>
            <person name="Thrash A."/>
            <person name="Conover J.L."/>
            <person name="Sanders W.S."/>
            <person name="Peterson D.G."/>
            <person name="Frelichowski J.E."/>
            <person name="Scheffler J.A."/>
            <person name="Scheffler B.E."/>
            <person name="Wendel J.F."/>
        </authorList>
    </citation>
    <scope>NUCLEOTIDE SEQUENCE [LARGE SCALE GENOMIC DNA]</scope>
    <source>
        <strain evidence="1">27</strain>
        <tissue evidence="1">Leaf</tissue>
    </source>
</reference>
<proteinExistence type="predicted"/>
<organism evidence="1 2">
    <name type="scientific">Gossypium davidsonii</name>
    <name type="common">Davidson's cotton</name>
    <name type="synonym">Gossypium klotzschianum subsp. davidsonii</name>
    <dbReference type="NCBI Taxonomy" id="34287"/>
    <lineage>
        <taxon>Eukaryota</taxon>
        <taxon>Viridiplantae</taxon>
        <taxon>Streptophyta</taxon>
        <taxon>Embryophyta</taxon>
        <taxon>Tracheophyta</taxon>
        <taxon>Spermatophyta</taxon>
        <taxon>Magnoliopsida</taxon>
        <taxon>eudicotyledons</taxon>
        <taxon>Gunneridae</taxon>
        <taxon>Pentapetalae</taxon>
        <taxon>rosids</taxon>
        <taxon>malvids</taxon>
        <taxon>Malvales</taxon>
        <taxon>Malvaceae</taxon>
        <taxon>Malvoideae</taxon>
        <taxon>Gossypium</taxon>
    </lineage>
</organism>
<accession>A0A7J8SMS3</accession>
<name>A0A7J8SMS3_GOSDV</name>
<evidence type="ECO:0000313" key="2">
    <source>
        <dbReference type="Proteomes" id="UP000593561"/>
    </source>
</evidence>
<keyword evidence="2" id="KW-1185">Reference proteome</keyword>
<dbReference type="Proteomes" id="UP000593561">
    <property type="component" value="Unassembled WGS sequence"/>
</dbReference>
<protein>
    <submittedName>
        <fullName evidence="1">Uncharacterized protein</fullName>
    </submittedName>
</protein>